<evidence type="ECO:0000256" key="1">
    <source>
        <dbReference type="SAM" id="Phobius"/>
    </source>
</evidence>
<feature type="transmembrane region" description="Helical" evidence="1">
    <location>
        <begin position="39"/>
        <end position="59"/>
    </location>
</feature>
<reference evidence="2 3" key="1">
    <citation type="submission" date="2022-03" db="EMBL/GenBank/DDBJ databases">
        <title>Draft genome sequence of Furfurilactobacillus curtus JCM 31185.</title>
        <authorList>
            <person name="Suzuki S."/>
            <person name="Endo A."/>
            <person name="Kajikawa A."/>
        </authorList>
    </citation>
    <scope>NUCLEOTIDE SEQUENCE [LARGE SCALE GENOMIC DNA]</scope>
    <source>
        <strain evidence="2 3">JCM 31185</strain>
    </source>
</reference>
<dbReference type="RefSeq" id="WP_407882284.1">
    <property type="nucleotide sequence ID" value="NZ_BQXO01000001.1"/>
</dbReference>
<name>A0ABQ5JKY7_9LACO</name>
<keyword evidence="1" id="KW-0812">Transmembrane</keyword>
<evidence type="ECO:0000313" key="3">
    <source>
        <dbReference type="Proteomes" id="UP001628078"/>
    </source>
</evidence>
<evidence type="ECO:0008006" key="4">
    <source>
        <dbReference type="Google" id="ProtNLM"/>
    </source>
</evidence>
<dbReference type="InterPro" id="IPR020215">
    <property type="entry name" value="EbsA-like"/>
</dbReference>
<evidence type="ECO:0000313" key="2">
    <source>
        <dbReference type="EMBL" id="GKT05019.1"/>
    </source>
</evidence>
<proteinExistence type="predicted"/>
<dbReference type="Proteomes" id="UP001628078">
    <property type="component" value="Unassembled WGS sequence"/>
</dbReference>
<feature type="transmembrane region" description="Helical" evidence="1">
    <location>
        <begin position="12"/>
        <end position="33"/>
    </location>
</feature>
<keyword evidence="1" id="KW-1133">Transmembrane helix</keyword>
<organism evidence="2 3">
    <name type="scientific">Furfurilactobacillus curtus</name>
    <dbReference type="NCBI Taxonomy" id="1746200"/>
    <lineage>
        <taxon>Bacteria</taxon>
        <taxon>Bacillati</taxon>
        <taxon>Bacillota</taxon>
        <taxon>Bacilli</taxon>
        <taxon>Lactobacillales</taxon>
        <taxon>Lactobacillaceae</taxon>
        <taxon>Furfurilactobacillus</taxon>
    </lineage>
</organism>
<dbReference type="Pfam" id="PF17255">
    <property type="entry name" value="EbsA"/>
    <property type="match status" value="1"/>
</dbReference>
<dbReference type="EMBL" id="BQXO01000001">
    <property type="protein sequence ID" value="GKT05019.1"/>
    <property type="molecule type" value="Genomic_DNA"/>
</dbReference>
<keyword evidence="3" id="KW-1185">Reference proteome</keyword>
<comment type="caution">
    <text evidence="2">The sequence shown here is derived from an EMBL/GenBank/DDBJ whole genome shotgun (WGS) entry which is preliminary data.</text>
</comment>
<keyword evidence="1" id="KW-0472">Membrane</keyword>
<sequence>MSQQRFYYQPSGLSAVIIWSWVAIFLFGGIIFQYEMAKFNWPAIIIAIIFVLFLTWQLVGRQLLINDETLMVRRLLAPRALTVKLNQLEQVRISGHTLTFYVHGRRFAYRLSKRALARLSEQL</sequence>
<protein>
    <recommendedName>
        <fullName evidence="4">Pore-forming protein</fullName>
    </recommendedName>
</protein>
<accession>A0ABQ5JKY7</accession>
<gene>
    <name evidence="2" type="ORF">JCM31185_03080</name>
</gene>